<evidence type="ECO:0000256" key="2">
    <source>
        <dbReference type="ARBA" id="ARBA00022679"/>
    </source>
</evidence>
<organism evidence="4 5">
    <name type="scientific">Actinoalloteichus caeruleus DSM 43889</name>
    <dbReference type="NCBI Taxonomy" id="1120930"/>
    <lineage>
        <taxon>Bacteria</taxon>
        <taxon>Bacillati</taxon>
        <taxon>Actinomycetota</taxon>
        <taxon>Actinomycetes</taxon>
        <taxon>Pseudonocardiales</taxon>
        <taxon>Pseudonocardiaceae</taxon>
        <taxon>Actinoalloteichus</taxon>
        <taxon>Actinoalloteichus cyanogriseus</taxon>
    </lineage>
</organism>
<keyword evidence="2" id="KW-0808">Transferase</keyword>
<dbReference type="RefSeq" id="WP_016700827.1">
    <property type="nucleotide sequence ID" value="NZ_AUBJ02000001.1"/>
</dbReference>
<reference evidence="4 5" key="1">
    <citation type="submission" date="2022-06" db="EMBL/GenBank/DDBJ databases">
        <title>Genomic Encyclopedia of Type Strains, Phase I: the one thousand microbial genomes (KMG-I) project.</title>
        <authorList>
            <person name="Kyrpides N."/>
        </authorList>
    </citation>
    <scope>NUCLEOTIDE SEQUENCE [LARGE SCALE GENOMIC DNA]</scope>
    <source>
        <strain evidence="4 5">DSM 43889</strain>
    </source>
</reference>
<evidence type="ECO:0000256" key="1">
    <source>
        <dbReference type="ARBA" id="ARBA00022603"/>
    </source>
</evidence>
<evidence type="ECO:0000313" key="4">
    <source>
        <dbReference type="EMBL" id="MCP2330643.1"/>
    </source>
</evidence>
<dbReference type="CDD" id="cd02440">
    <property type="entry name" value="AdoMet_MTases"/>
    <property type="match status" value="1"/>
</dbReference>
<dbReference type="InterPro" id="IPR029063">
    <property type="entry name" value="SAM-dependent_MTases_sf"/>
</dbReference>
<dbReference type="EMBL" id="AUBJ02000001">
    <property type="protein sequence ID" value="MCP2330643.1"/>
    <property type="molecule type" value="Genomic_DNA"/>
</dbReference>
<name>A0ABT1JEP8_ACTCY</name>
<keyword evidence="5" id="KW-1185">Reference proteome</keyword>
<dbReference type="InterPro" id="IPR041698">
    <property type="entry name" value="Methyltransf_25"/>
</dbReference>
<proteinExistence type="predicted"/>
<gene>
    <name evidence="4" type="ORF">G443_000913</name>
</gene>
<dbReference type="PANTHER" id="PTHR43861:SF1">
    <property type="entry name" value="TRANS-ACONITATE 2-METHYLTRANSFERASE"/>
    <property type="match status" value="1"/>
</dbReference>
<comment type="caution">
    <text evidence="4">The sequence shown here is derived from an EMBL/GenBank/DDBJ whole genome shotgun (WGS) entry which is preliminary data.</text>
</comment>
<evidence type="ECO:0000259" key="3">
    <source>
        <dbReference type="Pfam" id="PF13649"/>
    </source>
</evidence>
<dbReference type="GO" id="GO:0008168">
    <property type="term" value="F:methyltransferase activity"/>
    <property type="evidence" value="ECO:0007669"/>
    <property type="project" value="UniProtKB-KW"/>
</dbReference>
<feature type="domain" description="Methyltransferase" evidence="3">
    <location>
        <begin position="55"/>
        <end position="145"/>
    </location>
</feature>
<dbReference type="Proteomes" id="UP000791080">
    <property type="component" value="Unassembled WGS sequence"/>
</dbReference>
<accession>A0ABT1JEP8</accession>
<keyword evidence="1 4" id="KW-0489">Methyltransferase</keyword>
<dbReference type="GO" id="GO:0032259">
    <property type="term" value="P:methylation"/>
    <property type="evidence" value="ECO:0007669"/>
    <property type="project" value="UniProtKB-KW"/>
</dbReference>
<dbReference type="PANTHER" id="PTHR43861">
    <property type="entry name" value="TRANS-ACONITATE 2-METHYLTRANSFERASE-RELATED"/>
    <property type="match status" value="1"/>
</dbReference>
<protein>
    <submittedName>
        <fullName evidence="4">Methyltransferase domain-containing protein</fullName>
    </submittedName>
</protein>
<sequence>MTDVDSHLSRTATAYDQLAVPYAEFARDALAGLPLDRAVLAAFAELVRTTSPGPVVELGCGPGQLTAHLRELGLDVFGVDLSPAMIDIASRAYPDLRFDLGSMDRLDLADGSVSGIVSWYSIIHAPPESVPGYLAEFGRVLATGGHLLLGFFESEGDPVTAFDHRVVTAYRWPVDELAELLDRAGFLEVGRMTREPGEGERFRRGHLLVRRAAGRG</sequence>
<dbReference type="SUPFAM" id="SSF53335">
    <property type="entry name" value="S-adenosyl-L-methionine-dependent methyltransferases"/>
    <property type="match status" value="1"/>
</dbReference>
<evidence type="ECO:0000313" key="5">
    <source>
        <dbReference type="Proteomes" id="UP000791080"/>
    </source>
</evidence>
<dbReference type="Pfam" id="PF13649">
    <property type="entry name" value="Methyltransf_25"/>
    <property type="match status" value="1"/>
</dbReference>
<dbReference type="Gene3D" id="3.40.50.150">
    <property type="entry name" value="Vaccinia Virus protein VP39"/>
    <property type="match status" value="1"/>
</dbReference>